<dbReference type="InterPro" id="IPR032466">
    <property type="entry name" value="Metal_Hydrolase"/>
</dbReference>
<keyword evidence="4" id="KW-1185">Reference proteome</keyword>
<protein>
    <submittedName>
        <fullName evidence="3">Amidohydrolase family protein</fullName>
    </submittedName>
</protein>
<organism evidence="3 4">
    <name type="scientific">Roseomonas marmotae</name>
    <dbReference type="NCBI Taxonomy" id="2768161"/>
    <lineage>
        <taxon>Bacteria</taxon>
        <taxon>Pseudomonadati</taxon>
        <taxon>Pseudomonadota</taxon>
        <taxon>Alphaproteobacteria</taxon>
        <taxon>Acetobacterales</taxon>
        <taxon>Roseomonadaceae</taxon>
        <taxon>Roseomonas</taxon>
    </lineage>
</organism>
<feature type="domain" description="Amidohydrolase-related" evidence="2">
    <location>
        <begin position="5"/>
        <end position="274"/>
    </location>
</feature>
<evidence type="ECO:0000313" key="3">
    <source>
        <dbReference type="EMBL" id="MBO1076210.1"/>
    </source>
</evidence>
<dbReference type="SUPFAM" id="SSF51556">
    <property type="entry name" value="Metallo-dependent hydrolases"/>
    <property type="match status" value="1"/>
</dbReference>
<dbReference type="Proteomes" id="UP001518990">
    <property type="component" value="Unassembled WGS sequence"/>
</dbReference>
<dbReference type="Pfam" id="PF04909">
    <property type="entry name" value="Amidohydro_2"/>
    <property type="match status" value="1"/>
</dbReference>
<comment type="caution">
    <text evidence="3">The sequence shown here is derived from an EMBL/GenBank/DDBJ whole genome shotgun (WGS) entry which is preliminary data.</text>
</comment>
<accession>A0ABS3KFF6</accession>
<proteinExistence type="inferred from homology"/>
<comment type="similarity">
    <text evidence="1">Belongs to the metallo-dependent hydrolases superfamily.</text>
</comment>
<evidence type="ECO:0000313" key="4">
    <source>
        <dbReference type="Proteomes" id="UP001518990"/>
    </source>
</evidence>
<dbReference type="InterPro" id="IPR006680">
    <property type="entry name" value="Amidohydro-rel"/>
</dbReference>
<dbReference type="Gene3D" id="3.20.20.140">
    <property type="entry name" value="Metal-dependent hydrolases"/>
    <property type="match status" value="1"/>
</dbReference>
<name>A0ABS3KFF6_9PROT</name>
<evidence type="ECO:0000259" key="2">
    <source>
        <dbReference type="Pfam" id="PF04909"/>
    </source>
</evidence>
<dbReference type="InterPro" id="IPR052350">
    <property type="entry name" value="Metallo-dep_Lactonases"/>
</dbReference>
<evidence type="ECO:0000256" key="1">
    <source>
        <dbReference type="ARBA" id="ARBA00038310"/>
    </source>
</evidence>
<gene>
    <name evidence="3" type="ORF">IAI60_16465</name>
</gene>
<dbReference type="RefSeq" id="WP_207448984.1">
    <property type="nucleotide sequence ID" value="NZ_CP061095.1"/>
</dbReference>
<sequence length="288" mass="31760">MSRQIDAHQHFWRVSRGDYGWLTPELAAIYRDFGPAALTPLLDRHGIGATILVQAAPTAEETRFLLEIAAAEPIVAGVVGWVALDRPGAAVEVAGLADNDLLVGLRPMLHDLPQDDWILRPETAPGLEEVQRQGLVFDALIRPPHLPHLLRLAERHPALSIVIDHAAKPELRRGWSDDWAAGMRALARHAQVCCKFSGLLTEAGPGTGAALLAPYLDLLLDAFGPERLVWGSDWPVLTLAADYDRWRDVTMELLEPLPPEARHAILGGNAERIYLSRRGRRTDHAEAY</sequence>
<dbReference type="EMBL" id="JACTNF010000018">
    <property type="protein sequence ID" value="MBO1076210.1"/>
    <property type="molecule type" value="Genomic_DNA"/>
</dbReference>
<reference evidence="3 4" key="1">
    <citation type="submission" date="2020-09" db="EMBL/GenBank/DDBJ databases">
        <title>Roseomonas.</title>
        <authorList>
            <person name="Zhu W."/>
        </authorList>
    </citation>
    <scope>NUCLEOTIDE SEQUENCE [LARGE SCALE GENOMIC DNA]</scope>
    <source>
        <strain evidence="3 4">1311</strain>
    </source>
</reference>
<dbReference type="PANTHER" id="PTHR43569">
    <property type="entry name" value="AMIDOHYDROLASE"/>
    <property type="match status" value="1"/>
</dbReference>
<dbReference type="PANTHER" id="PTHR43569:SF2">
    <property type="entry name" value="AMIDOHYDROLASE-RELATED DOMAIN-CONTAINING PROTEIN"/>
    <property type="match status" value="1"/>
</dbReference>